<dbReference type="Gene3D" id="3.30.497.10">
    <property type="entry name" value="Antithrombin, subunit I, domain 2"/>
    <property type="match status" value="1"/>
</dbReference>
<dbReference type="EMBL" id="OV725080">
    <property type="protein sequence ID" value="CAH1399235.1"/>
    <property type="molecule type" value="Genomic_DNA"/>
</dbReference>
<keyword evidence="2" id="KW-0646">Protease inhibitor</keyword>
<dbReference type="CDD" id="cd19601">
    <property type="entry name" value="serpin42Da-like"/>
    <property type="match status" value="1"/>
</dbReference>
<evidence type="ECO:0000256" key="3">
    <source>
        <dbReference type="ARBA" id="ARBA00022900"/>
    </source>
</evidence>
<dbReference type="InterPro" id="IPR023796">
    <property type="entry name" value="Serpin_dom"/>
</dbReference>
<dbReference type="AlphaFoldDB" id="A0A9P0MNR8"/>
<evidence type="ECO:0000256" key="1">
    <source>
        <dbReference type="ARBA" id="ARBA00009500"/>
    </source>
</evidence>
<comment type="similarity">
    <text evidence="1 4">Belongs to the serpin family.</text>
</comment>
<protein>
    <recommendedName>
        <fullName evidence="5">Serpin domain-containing protein</fullName>
    </recommendedName>
</protein>
<dbReference type="GO" id="GO:0004867">
    <property type="term" value="F:serine-type endopeptidase inhibitor activity"/>
    <property type="evidence" value="ECO:0007669"/>
    <property type="project" value="UniProtKB-KW"/>
</dbReference>
<dbReference type="SUPFAM" id="SSF56574">
    <property type="entry name" value="Serpins"/>
    <property type="match status" value="1"/>
</dbReference>
<dbReference type="Pfam" id="PF00079">
    <property type="entry name" value="Serpin"/>
    <property type="match status" value="1"/>
</dbReference>
<dbReference type="InterPro" id="IPR042178">
    <property type="entry name" value="Serpin_sf_1"/>
</dbReference>
<proteinExistence type="inferred from homology"/>
<reference evidence="6" key="1">
    <citation type="submission" date="2022-01" db="EMBL/GenBank/DDBJ databases">
        <authorList>
            <person name="King R."/>
        </authorList>
    </citation>
    <scope>NUCLEOTIDE SEQUENCE</scope>
</reference>
<evidence type="ECO:0000259" key="5">
    <source>
        <dbReference type="SMART" id="SM00093"/>
    </source>
</evidence>
<organism evidence="6 7">
    <name type="scientific">Nezara viridula</name>
    <name type="common">Southern green stink bug</name>
    <name type="synonym">Cimex viridulus</name>
    <dbReference type="NCBI Taxonomy" id="85310"/>
    <lineage>
        <taxon>Eukaryota</taxon>
        <taxon>Metazoa</taxon>
        <taxon>Ecdysozoa</taxon>
        <taxon>Arthropoda</taxon>
        <taxon>Hexapoda</taxon>
        <taxon>Insecta</taxon>
        <taxon>Pterygota</taxon>
        <taxon>Neoptera</taxon>
        <taxon>Paraneoptera</taxon>
        <taxon>Hemiptera</taxon>
        <taxon>Heteroptera</taxon>
        <taxon>Panheteroptera</taxon>
        <taxon>Pentatomomorpha</taxon>
        <taxon>Pentatomoidea</taxon>
        <taxon>Pentatomidae</taxon>
        <taxon>Pentatominae</taxon>
        <taxon>Nezara</taxon>
    </lineage>
</organism>
<dbReference type="OrthoDB" id="671595at2759"/>
<dbReference type="GO" id="GO:0005615">
    <property type="term" value="C:extracellular space"/>
    <property type="evidence" value="ECO:0007669"/>
    <property type="project" value="InterPro"/>
</dbReference>
<dbReference type="PANTHER" id="PTHR11461">
    <property type="entry name" value="SERINE PROTEASE INHIBITOR, SERPIN"/>
    <property type="match status" value="1"/>
</dbReference>
<dbReference type="InterPro" id="IPR042185">
    <property type="entry name" value="Serpin_sf_2"/>
</dbReference>
<evidence type="ECO:0000313" key="7">
    <source>
        <dbReference type="Proteomes" id="UP001152798"/>
    </source>
</evidence>
<evidence type="ECO:0000256" key="4">
    <source>
        <dbReference type="RuleBase" id="RU000411"/>
    </source>
</evidence>
<dbReference type="PANTHER" id="PTHR11461:SF211">
    <property type="entry name" value="GH10112P-RELATED"/>
    <property type="match status" value="1"/>
</dbReference>
<dbReference type="Gene3D" id="2.30.39.10">
    <property type="entry name" value="Alpha-1-antitrypsin, domain 1"/>
    <property type="match status" value="1"/>
</dbReference>
<evidence type="ECO:0000313" key="6">
    <source>
        <dbReference type="EMBL" id="CAH1399235.1"/>
    </source>
</evidence>
<dbReference type="InterPro" id="IPR036186">
    <property type="entry name" value="Serpin_sf"/>
</dbReference>
<dbReference type="Proteomes" id="UP001152798">
    <property type="component" value="Chromosome 4"/>
</dbReference>
<keyword evidence="3" id="KW-0722">Serine protease inhibitor</keyword>
<gene>
    <name evidence="6" type="ORF">NEZAVI_LOCUS8723</name>
</gene>
<name>A0A9P0MNR8_NEZVI</name>
<sequence length="385" mass="43935">MASSENRLNTLVNVFSSELYQALRSDDGNLIVSPFGIQVLLAMTLEGADGKTENEIANIIHHSKNDKEMLKAYKAAINSLESPNLKIATRMFVNKAVEIKSDFKALTSEYFSCEVNRKDFKKRPEECRIDINKWVEKKTSQKIKDLFPEDSIHADDSLVMVNAMHFYAEWQTRFEKENTIVMPFHVTPHRTVNVRMMVACKSFHYVESEKLDAKIIKLLYSDEVFSIIIFLPNKLEGLSETENKLKSIDLFEELSTLNQRTVNLMLPRFRIEKTIDLNNLISQQVPTAFTDKANFPGITNGPLNISKIIQKAFIEVNERGTEAAAATGIVLTPRSRKTVEEMKCDHPFFFQILKGGIILFQGALIEPDPERYPTILEQGTNKFCK</sequence>
<accession>A0A9P0MNR8</accession>
<dbReference type="SMART" id="SM00093">
    <property type="entry name" value="SERPIN"/>
    <property type="match status" value="1"/>
</dbReference>
<evidence type="ECO:0000256" key="2">
    <source>
        <dbReference type="ARBA" id="ARBA00022690"/>
    </source>
</evidence>
<feature type="domain" description="Serpin" evidence="5">
    <location>
        <begin position="17"/>
        <end position="367"/>
    </location>
</feature>
<dbReference type="InterPro" id="IPR000215">
    <property type="entry name" value="Serpin_fam"/>
</dbReference>
<keyword evidence="7" id="KW-1185">Reference proteome</keyword>